<dbReference type="SUPFAM" id="SSF53448">
    <property type="entry name" value="Nucleotide-diphospho-sugar transferases"/>
    <property type="match status" value="1"/>
</dbReference>
<proteinExistence type="inferred from homology"/>
<dbReference type="FunFam" id="3.90.550.10:FF:000092">
    <property type="entry name" value="Glycogenin 2"/>
    <property type="match status" value="1"/>
</dbReference>
<evidence type="ECO:0000313" key="17">
    <source>
        <dbReference type="EMBL" id="KAF3857302.1"/>
    </source>
</evidence>
<dbReference type="Pfam" id="PF01501">
    <property type="entry name" value="Glyco_transf_8"/>
    <property type="match status" value="1"/>
</dbReference>
<evidence type="ECO:0000256" key="16">
    <source>
        <dbReference type="SAM" id="MobiDB-lite"/>
    </source>
</evidence>
<comment type="subcellular location">
    <subcellularLocation>
        <location evidence="2">Cytoplasm</location>
    </subcellularLocation>
</comment>
<keyword evidence="4" id="KW-0963">Cytoplasm</keyword>
<evidence type="ECO:0000256" key="6">
    <source>
        <dbReference type="ARBA" id="ARBA00022723"/>
    </source>
</evidence>
<keyword evidence="9" id="KW-0464">Manganese</keyword>
<feature type="compositionally biased region" description="Basic and acidic residues" evidence="16">
    <location>
        <begin position="393"/>
        <end position="407"/>
    </location>
</feature>
<evidence type="ECO:0000256" key="12">
    <source>
        <dbReference type="ARBA" id="ARBA00047374"/>
    </source>
</evidence>
<evidence type="ECO:0000313" key="18">
    <source>
        <dbReference type="Proteomes" id="UP000518266"/>
    </source>
</evidence>
<reference evidence="17 18" key="1">
    <citation type="submission" date="2020-03" db="EMBL/GenBank/DDBJ databases">
        <title>Dissostichus mawsoni Genome sequencing and assembly.</title>
        <authorList>
            <person name="Park H."/>
        </authorList>
    </citation>
    <scope>NUCLEOTIDE SEQUENCE [LARGE SCALE GENOMIC DNA]</scope>
    <source>
        <strain evidence="17">DM0001</strain>
        <tissue evidence="17">Muscle</tissue>
    </source>
</reference>
<feature type="compositionally biased region" description="Basic residues" evidence="16">
    <location>
        <begin position="408"/>
        <end position="417"/>
    </location>
</feature>
<dbReference type="InterPro" id="IPR029044">
    <property type="entry name" value="Nucleotide-diphossugar_trans"/>
</dbReference>
<keyword evidence="5" id="KW-0808">Transferase</keyword>
<protein>
    <recommendedName>
        <fullName evidence="11">glycogenin glucosyltransferase</fullName>
        <ecNumber evidence="11">2.4.1.186</ecNumber>
    </recommendedName>
</protein>
<dbReference type="GO" id="GO:0005737">
    <property type="term" value="C:cytoplasm"/>
    <property type="evidence" value="ECO:0007669"/>
    <property type="project" value="UniProtKB-SubCell"/>
</dbReference>
<keyword evidence="6" id="KW-0479">Metal-binding</keyword>
<dbReference type="PANTHER" id="PTHR11183">
    <property type="entry name" value="GLYCOGENIN SUBFAMILY MEMBER"/>
    <property type="match status" value="1"/>
</dbReference>
<feature type="compositionally biased region" description="Acidic residues" evidence="16">
    <location>
        <begin position="466"/>
        <end position="482"/>
    </location>
</feature>
<dbReference type="Proteomes" id="UP000518266">
    <property type="component" value="Unassembled WGS sequence"/>
</dbReference>
<comment type="function">
    <text evidence="14">Glycogenin participates in the glycogen biosynthetic process along with glycogen synthase and glycogen branching enzyme. It catalyzes the formation of a short alpha (1,4)-glucosyl chain covalently attached via a glucose 1-O-tyrosyl linkage to internal tyrosine residues and these chains act as primers for the elongation reaction catalyzed by glycogen synthase.</text>
</comment>
<keyword evidence="8" id="KW-0325">Glycoprotein</keyword>
<comment type="catalytic activity">
    <reaction evidence="12">
        <text>[1,4-alpha-D-glucosyl](n)-L-tyrosyl-[glycogenin] + UDP-alpha-D-glucose = [1,4-alpha-D-glucosyl](n+1)-L-tyrosyl-[glycogenin] + UDP + H(+)</text>
        <dbReference type="Rhea" id="RHEA:56560"/>
        <dbReference type="Rhea" id="RHEA-COMP:14606"/>
        <dbReference type="Rhea" id="RHEA-COMP:14607"/>
        <dbReference type="ChEBI" id="CHEBI:15378"/>
        <dbReference type="ChEBI" id="CHEBI:58223"/>
        <dbReference type="ChEBI" id="CHEBI:58885"/>
        <dbReference type="ChEBI" id="CHEBI:140574"/>
        <dbReference type="EC" id="2.4.1.186"/>
    </reaction>
    <physiologicalReaction direction="left-to-right" evidence="12">
        <dbReference type="Rhea" id="RHEA:56561"/>
    </physiologicalReaction>
</comment>
<dbReference type="EMBL" id="JAAKFY010000005">
    <property type="protein sequence ID" value="KAF3857302.1"/>
    <property type="molecule type" value="Genomic_DNA"/>
</dbReference>
<evidence type="ECO:0000256" key="15">
    <source>
        <dbReference type="ARBA" id="ARBA00057883"/>
    </source>
</evidence>
<evidence type="ECO:0000256" key="8">
    <source>
        <dbReference type="ARBA" id="ARBA00023180"/>
    </source>
</evidence>
<dbReference type="InterPro" id="IPR002495">
    <property type="entry name" value="Glyco_trans_8"/>
</dbReference>
<evidence type="ECO:0000256" key="4">
    <source>
        <dbReference type="ARBA" id="ARBA00022490"/>
    </source>
</evidence>
<keyword evidence="18" id="KW-1185">Reference proteome</keyword>
<feature type="region of interest" description="Disordered" evidence="16">
    <location>
        <begin position="376"/>
        <end position="493"/>
    </location>
</feature>
<evidence type="ECO:0000256" key="7">
    <source>
        <dbReference type="ARBA" id="ARBA00023056"/>
    </source>
</evidence>
<comment type="cofactor">
    <cofactor evidence="1">
        <name>Mn(2+)</name>
        <dbReference type="ChEBI" id="CHEBI:29035"/>
    </cofactor>
</comment>
<gene>
    <name evidence="17" type="ORF">F7725_009161</name>
</gene>
<feature type="compositionally biased region" description="Basic and acidic residues" evidence="16">
    <location>
        <begin position="483"/>
        <end position="493"/>
    </location>
</feature>
<evidence type="ECO:0000256" key="3">
    <source>
        <dbReference type="ARBA" id="ARBA00004964"/>
    </source>
</evidence>
<evidence type="ECO:0000256" key="11">
    <source>
        <dbReference type="ARBA" id="ARBA00038934"/>
    </source>
</evidence>
<organism evidence="17 18">
    <name type="scientific">Dissostichus mawsoni</name>
    <name type="common">Antarctic cod</name>
    <dbReference type="NCBI Taxonomy" id="36200"/>
    <lineage>
        <taxon>Eukaryota</taxon>
        <taxon>Metazoa</taxon>
        <taxon>Chordata</taxon>
        <taxon>Craniata</taxon>
        <taxon>Vertebrata</taxon>
        <taxon>Euteleostomi</taxon>
        <taxon>Actinopterygii</taxon>
        <taxon>Neopterygii</taxon>
        <taxon>Teleostei</taxon>
        <taxon>Neoteleostei</taxon>
        <taxon>Acanthomorphata</taxon>
        <taxon>Eupercaria</taxon>
        <taxon>Perciformes</taxon>
        <taxon>Notothenioidei</taxon>
        <taxon>Nototheniidae</taxon>
        <taxon>Dissostichus</taxon>
    </lineage>
</organism>
<comment type="caution">
    <text evidence="17">The sequence shown here is derived from an EMBL/GenBank/DDBJ whole genome shotgun (WGS) entry which is preliminary data.</text>
</comment>
<dbReference type="OrthoDB" id="2014201at2759"/>
<dbReference type="Gene3D" id="3.90.550.10">
    <property type="entry name" value="Spore Coat Polysaccharide Biosynthesis Protein SpsA, Chain A"/>
    <property type="match status" value="1"/>
</dbReference>
<evidence type="ECO:0000256" key="13">
    <source>
        <dbReference type="ARBA" id="ARBA00047924"/>
    </source>
</evidence>
<comment type="function">
    <text evidence="15">Self-glucosylating initiator of glycogen synthesis. It catalyzes the formation of a short alpha (1,4)-glucosyl chain covalently attached via a glucose 1-O-tyrosyl linkage to internal tyrosine residues and these chains act as primers for the elongation reaction catalyzed by glycogen synthase.</text>
</comment>
<name>A0A7J5Z669_DISMA</name>
<accession>A0A7J5Z669</accession>
<comment type="similarity">
    <text evidence="10">Belongs to the glycosyltransferase 8 family. Glycogenin subfamily.</text>
</comment>
<evidence type="ECO:0000256" key="9">
    <source>
        <dbReference type="ARBA" id="ARBA00023211"/>
    </source>
</evidence>
<dbReference type="AlphaFoldDB" id="A0A7J5Z669"/>
<dbReference type="InterPro" id="IPR050587">
    <property type="entry name" value="GNT1/Glycosyltrans_8"/>
</dbReference>
<sequence length="526" mass="59326">MSGREAFITLATTNSYCMGATVVARSLRRHGTTRSIVVMVTPNVSEQSRLALQSVFDEVITVDVMDSEDRLNLSLLGRPELGITFTKIHCWTLTQYSKCVFLDADTLVLCNVDELFHRDELSAAPDPGWPDCFNSGVFVFRPSLHTHHRLLEHARQHGSFDGGDQGLLNSFFSGWPVEDISKHLPFIYNLSASSLYSYLPAFQQFGHDAKIVHFLGSVKPWSSSSQREGGHSNMEQFLSLWWREYRSNTESSAAETPQQTQKKEAKMPVVLKMKKRKAKLPVKGKLVNSGPHLSPLQKGLHAPPDPEIVSKSICYGSLMDILLMPNPFMWYLQPDTTYVCPAQGLVPSLNVLPCFAGPKAKSQGASERNLKHFEFKIAHKSSPSSKRAPFTIRPRDSPKEKSQGARERKLKHFRFTARKSSPLQSELRLPSDPETVSPETIQTREAKVPGSEEESSPKRTQTQDLASEEEEPEDSDDLSDIEELPRAEETEAERLEHRLLWEAGRADYLGRDAFKNIQKMLDRFLD</sequence>
<evidence type="ECO:0000256" key="14">
    <source>
        <dbReference type="ARBA" id="ARBA00049637"/>
    </source>
</evidence>
<evidence type="ECO:0000256" key="2">
    <source>
        <dbReference type="ARBA" id="ARBA00004496"/>
    </source>
</evidence>
<evidence type="ECO:0000256" key="5">
    <source>
        <dbReference type="ARBA" id="ARBA00022679"/>
    </source>
</evidence>
<dbReference type="GO" id="GO:0005978">
    <property type="term" value="P:glycogen biosynthetic process"/>
    <property type="evidence" value="ECO:0007669"/>
    <property type="project" value="UniProtKB-KW"/>
</dbReference>
<comment type="pathway">
    <text evidence="3">Glycan biosynthesis; glycogen biosynthesis.</text>
</comment>
<dbReference type="CDD" id="cd02537">
    <property type="entry name" value="GT8_Glycogenin"/>
    <property type="match status" value="1"/>
</dbReference>
<evidence type="ECO:0000256" key="10">
    <source>
        <dbReference type="ARBA" id="ARBA00038162"/>
    </source>
</evidence>
<keyword evidence="7" id="KW-0320">Glycogen biosynthesis</keyword>
<evidence type="ECO:0000256" key="1">
    <source>
        <dbReference type="ARBA" id="ARBA00001936"/>
    </source>
</evidence>
<dbReference type="GO" id="GO:0046872">
    <property type="term" value="F:metal ion binding"/>
    <property type="evidence" value="ECO:0007669"/>
    <property type="project" value="UniProtKB-KW"/>
</dbReference>
<comment type="catalytic activity">
    <reaction evidence="13">
        <text>L-tyrosyl-[glycogenin] + UDP-alpha-D-glucose = alpha-D-glucosyl-L-tyrosyl-[glycogenin] + UDP + H(+)</text>
        <dbReference type="Rhea" id="RHEA:23360"/>
        <dbReference type="Rhea" id="RHEA-COMP:14604"/>
        <dbReference type="Rhea" id="RHEA-COMP:14605"/>
        <dbReference type="ChEBI" id="CHEBI:15378"/>
        <dbReference type="ChEBI" id="CHEBI:46858"/>
        <dbReference type="ChEBI" id="CHEBI:58223"/>
        <dbReference type="ChEBI" id="CHEBI:58885"/>
        <dbReference type="ChEBI" id="CHEBI:140573"/>
        <dbReference type="EC" id="2.4.1.186"/>
    </reaction>
    <physiologicalReaction direction="left-to-right" evidence="13">
        <dbReference type="Rhea" id="RHEA:23361"/>
    </physiologicalReaction>
</comment>
<dbReference type="GO" id="GO:0008466">
    <property type="term" value="F:glycogenin glucosyltransferase activity"/>
    <property type="evidence" value="ECO:0007669"/>
    <property type="project" value="UniProtKB-EC"/>
</dbReference>
<dbReference type="EC" id="2.4.1.186" evidence="11"/>